<name>A0A918Q2U5_9BACT</name>
<keyword evidence="8" id="KW-0963">Cytoplasm</keyword>
<evidence type="ECO:0000256" key="7">
    <source>
        <dbReference type="ARBA" id="ARBA00048478"/>
    </source>
</evidence>
<dbReference type="GO" id="GO:0036431">
    <property type="term" value="F:dCMP kinase activity"/>
    <property type="evidence" value="ECO:0007669"/>
    <property type="project" value="InterPro"/>
</dbReference>
<evidence type="ECO:0000256" key="1">
    <source>
        <dbReference type="ARBA" id="ARBA00009427"/>
    </source>
</evidence>
<evidence type="ECO:0000256" key="6">
    <source>
        <dbReference type="ARBA" id="ARBA00047615"/>
    </source>
</evidence>
<dbReference type="GO" id="GO:0005829">
    <property type="term" value="C:cytosol"/>
    <property type="evidence" value="ECO:0007669"/>
    <property type="project" value="TreeGrafter"/>
</dbReference>
<keyword evidence="11" id="KW-1185">Reference proteome</keyword>
<accession>A0A918Q2U5</accession>
<comment type="catalytic activity">
    <reaction evidence="6 8">
        <text>dCMP + ATP = dCDP + ADP</text>
        <dbReference type="Rhea" id="RHEA:25094"/>
        <dbReference type="ChEBI" id="CHEBI:30616"/>
        <dbReference type="ChEBI" id="CHEBI:57566"/>
        <dbReference type="ChEBI" id="CHEBI:58593"/>
        <dbReference type="ChEBI" id="CHEBI:456216"/>
        <dbReference type="EC" id="2.7.4.25"/>
    </reaction>
</comment>
<dbReference type="Gene3D" id="3.40.50.300">
    <property type="entry name" value="P-loop containing nucleotide triphosphate hydrolases"/>
    <property type="match status" value="1"/>
</dbReference>
<sequence length="227" mass="25675">MKKIVVAIDGFSGCGKSSTARQVASRLGYTYIDSGAMYRAATLHFLNQFTVLTNPKEIQKALDTMEISFHHNEDTGKQETYLNGLNVEKKIRSMEVSERVSDISKIREVRLELVAQQRRLGRHKGVVMDGRDIGTVVFPDAELKVFMIADIHIRAERRQKELLEKGELVELKKIVENLSTRDRIDSSRAESPLTKAGDAVEIDTSLLDFEEQVQRITDIAEQKIAKN</sequence>
<gene>
    <name evidence="8 10" type="primary">cmk</name>
    <name evidence="10" type="ORF">GCM10007049_22240</name>
</gene>
<dbReference type="InterPro" id="IPR011994">
    <property type="entry name" value="Cytidylate_kinase_dom"/>
</dbReference>
<evidence type="ECO:0000256" key="3">
    <source>
        <dbReference type="ARBA" id="ARBA00022741"/>
    </source>
</evidence>
<reference evidence="10" key="1">
    <citation type="journal article" date="2014" name="Int. J. Syst. Evol. Microbiol.">
        <title>Complete genome sequence of Corynebacterium casei LMG S-19264T (=DSM 44701T), isolated from a smear-ripened cheese.</title>
        <authorList>
            <consortium name="US DOE Joint Genome Institute (JGI-PGF)"/>
            <person name="Walter F."/>
            <person name="Albersmeier A."/>
            <person name="Kalinowski J."/>
            <person name="Ruckert C."/>
        </authorList>
    </citation>
    <scope>NUCLEOTIDE SEQUENCE</scope>
    <source>
        <strain evidence="10">KCTC 12368</strain>
    </source>
</reference>
<dbReference type="InterPro" id="IPR003136">
    <property type="entry name" value="Cytidylate_kin"/>
</dbReference>
<comment type="subcellular location">
    <subcellularLocation>
        <location evidence="8">Cytoplasm</location>
    </subcellularLocation>
</comment>
<keyword evidence="3 8" id="KW-0547">Nucleotide-binding</keyword>
<organism evidence="10 11">
    <name type="scientific">Echinicola pacifica</name>
    <dbReference type="NCBI Taxonomy" id="346377"/>
    <lineage>
        <taxon>Bacteria</taxon>
        <taxon>Pseudomonadati</taxon>
        <taxon>Bacteroidota</taxon>
        <taxon>Cytophagia</taxon>
        <taxon>Cytophagales</taxon>
        <taxon>Cyclobacteriaceae</taxon>
        <taxon>Echinicola</taxon>
    </lineage>
</organism>
<evidence type="ECO:0000313" key="10">
    <source>
        <dbReference type="EMBL" id="GGZ28772.1"/>
    </source>
</evidence>
<feature type="binding site" evidence="8">
    <location>
        <begin position="10"/>
        <end position="18"/>
    </location>
    <ligand>
        <name>ATP</name>
        <dbReference type="ChEBI" id="CHEBI:30616"/>
    </ligand>
</feature>
<protein>
    <recommendedName>
        <fullName evidence="8">Cytidylate kinase</fullName>
        <shortName evidence="8">CK</shortName>
        <ecNumber evidence="8">2.7.4.25</ecNumber>
    </recommendedName>
    <alternativeName>
        <fullName evidence="8">Cytidine monophosphate kinase</fullName>
        <shortName evidence="8">CMP kinase</shortName>
    </alternativeName>
</protein>
<keyword evidence="4 8" id="KW-0418">Kinase</keyword>
<dbReference type="EC" id="2.7.4.25" evidence="8"/>
<dbReference type="PANTHER" id="PTHR21299:SF2">
    <property type="entry name" value="CYTIDYLATE KINASE"/>
    <property type="match status" value="1"/>
</dbReference>
<dbReference type="SUPFAM" id="SSF52540">
    <property type="entry name" value="P-loop containing nucleoside triphosphate hydrolases"/>
    <property type="match status" value="1"/>
</dbReference>
<dbReference type="GO" id="GO:0005524">
    <property type="term" value="F:ATP binding"/>
    <property type="evidence" value="ECO:0007669"/>
    <property type="project" value="UniProtKB-UniRule"/>
</dbReference>
<evidence type="ECO:0000256" key="8">
    <source>
        <dbReference type="HAMAP-Rule" id="MF_00238"/>
    </source>
</evidence>
<evidence type="ECO:0000256" key="4">
    <source>
        <dbReference type="ARBA" id="ARBA00022777"/>
    </source>
</evidence>
<dbReference type="InterPro" id="IPR027417">
    <property type="entry name" value="P-loop_NTPase"/>
</dbReference>
<evidence type="ECO:0000259" key="9">
    <source>
        <dbReference type="Pfam" id="PF02224"/>
    </source>
</evidence>
<evidence type="ECO:0000256" key="5">
    <source>
        <dbReference type="ARBA" id="ARBA00022840"/>
    </source>
</evidence>
<comment type="caution">
    <text evidence="10">The sequence shown here is derived from an EMBL/GenBank/DDBJ whole genome shotgun (WGS) entry which is preliminary data.</text>
</comment>
<dbReference type="NCBIfam" id="TIGR00017">
    <property type="entry name" value="cmk"/>
    <property type="match status" value="1"/>
</dbReference>
<dbReference type="GO" id="GO:0015949">
    <property type="term" value="P:nucleobase-containing small molecule interconversion"/>
    <property type="evidence" value="ECO:0007669"/>
    <property type="project" value="TreeGrafter"/>
</dbReference>
<proteinExistence type="inferred from homology"/>
<evidence type="ECO:0000256" key="2">
    <source>
        <dbReference type="ARBA" id="ARBA00022679"/>
    </source>
</evidence>
<keyword evidence="2 8" id="KW-0808">Transferase</keyword>
<feature type="domain" description="Cytidylate kinase" evidence="9">
    <location>
        <begin position="6"/>
        <end position="221"/>
    </location>
</feature>
<dbReference type="EMBL" id="BMWX01000003">
    <property type="protein sequence ID" value="GGZ28772.1"/>
    <property type="molecule type" value="Genomic_DNA"/>
</dbReference>
<comment type="catalytic activity">
    <reaction evidence="7 8">
        <text>CMP + ATP = CDP + ADP</text>
        <dbReference type="Rhea" id="RHEA:11600"/>
        <dbReference type="ChEBI" id="CHEBI:30616"/>
        <dbReference type="ChEBI" id="CHEBI:58069"/>
        <dbReference type="ChEBI" id="CHEBI:60377"/>
        <dbReference type="ChEBI" id="CHEBI:456216"/>
        <dbReference type="EC" id="2.7.4.25"/>
    </reaction>
</comment>
<dbReference type="RefSeq" id="WP_018472861.1">
    <property type="nucleotide sequence ID" value="NZ_BMWX01000003.1"/>
</dbReference>
<dbReference type="Pfam" id="PF02224">
    <property type="entry name" value="Cytidylate_kin"/>
    <property type="match status" value="1"/>
</dbReference>
<dbReference type="Proteomes" id="UP000619457">
    <property type="component" value="Unassembled WGS sequence"/>
</dbReference>
<reference evidence="10" key="2">
    <citation type="submission" date="2020-09" db="EMBL/GenBank/DDBJ databases">
        <authorList>
            <person name="Sun Q."/>
            <person name="Kim S."/>
        </authorList>
    </citation>
    <scope>NUCLEOTIDE SEQUENCE</scope>
    <source>
        <strain evidence="10">KCTC 12368</strain>
    </source>
</reference>
<keyword evidence="5 8" id="KW-0067">ATP-binding</keyword>
<dbReference type="AlphaFoldDB" id="A0A918Q2U5"/>
<comment type="similarity">
    <text evidence="1 8">Belongs to the cytidylate kinase family. Type 1 subfamily.</text>
</comment>
<dbReference type="GO" id="GO:0006220">
    <property type="term" value="P:pyrimidine nucleotide metabolic process"/>
    <property type="evidence" value="ECO:0007669"/>
    <property type="project" value="UniProtKB-UniRule"/>
</dbReference>
<dbReference type="CDD" id="cd02020">
    <property type="entry name" value="CMPK"/>
    <property type="match status" value="1"/>
</dbReference>
<evidence type="ECO:0000313" key="11">
    <source>
        <dbReference type="Proteomes" id="UP000619457"/>
    </source>
</evidence>
<dbReference type="PANTHER" id="PTHR21299">
    <property type="entry name" value="CYTIDYLATE KINASE/PANTOATE-BETA-ALANINE LIGASE"/>
    <property type="match status" value="1"/>
</dbReference>
<dbReference type="HAMAP" id="MF_00238">
    <property type="entry name" value="Cytidyl_kinase_type1"/>
    <property type="match status" value="1"/>
</dbReference>